<evidence type="ECO:0000313" key="3">
    <source>
        <dbReference type="Proteomes" id="UP001458880"/>
    </source>
</evidence>
<keyword evidence="3" id="KW-1185">Reference proteome</keyword>
<dbReference type="Proteomes" id="UP001458880">
    <property type="component" value="Unassembled WGS sequence"/>
</dbReference>
<protein>
    <recommendedName>
        <fullName evidence="4">MYM-type domain-containing protein</fullName>
    </recommendedName>
</protein>
<gene>
    <name evidence="2" type="ORF">QE152_g7755</name>
</gene>
<feature type="region of interest" description="Disordered" evidence="1">
    <location>
        <begin position="57"/>
        <end position="77"/>
    </location>
</feature>
<comment type="caution">
    <text evidence="2">The sequence shown here is derived from an EMBL/GenBank/DDBJ whole genome shotgun (WGS) entry which is preliminary data.</text>
</comment>
<sequence length="77" mass="8862">MNEICSAQQRPTSRSPTYGIAGWPAEVMTRQYRKEVEKYEKYWGYCSKECIRRYSPGSPKNVTTCAPTGSQTPDEYI</sequence>
<evidence type="ECO:0008006" key="4">
    <source>
        <dbReference type="Google" id="ProtNLM"/>
    </source>
</evidence>
<reference evidence="2 3" key="1">
    <citation type="journal article" date="2024" name="BMC Genomics">
        <title>De novo assembly and annotation of Popillia japonica's genome with initial clues to its potential as an invasive pest.</title>
        <authorList>
            <person name="Cucini C."/>
            <person name="Boschi S."/>
            <person name="Funari R."/>
            <person name="Cardaioli E."/>
            <person name="Iannotti N."/>
            <person name="Marturano G."/>
            <person name="Paoli F."/>
            <person name="Bruttini M."/>
            <person name="Carapelli A."/>
            <person name="Frati F."/>
            <person name="Nardi F."/>
        </authorList>
    </citation>
    <scope>NUCLEOTIDE SEQUENCE [LARGE SCALE GENOMIC DNA]</scope>
    <source>
        <strain evidence="2">DMR45628</strain>
    </source>
</reference>
<organism evidence="2 3">
    <name type="scientific">Popillia japonica</name>
    <name type="common">Japanese beetle</name>
    <dbReference type="NCBI Taxonomy" id="7064"/>
    <lineage>
        <taxon>Eukaryota</taxon>
        <taxon>Metazoa</taxon>
        <taxon>Ecdysozoa</taxon>
        <taxon>Arthropoda</taxon>
        <taxon>Hexapoda</taxon>
        <taxon>Insecta</taxon>
        <taxon>Pterygota</taxon>
        <taxon>Neoptera</taxon>
        <taxon>Endopterygota</taxon>
        <taxon>Coleoptera</taxon>
        <taxon>Polyphaga</taxon>
        <taxon>Scarabaeiformia</taxon>
        <taxon>Scarabaeidae</taxon>
        <taxon>Rutelinae</taxon>
        <taxon>Popillia</taxon>
    </lineage>
</organism>
<evidence type="ECO:0000256" key="1">
    <source>
        <dbReference type="SAM" id="MobiDB-lite"/>
    </source>
</evidence>
<dbReference type="EMBL" id="JASPKY010000058">
    <property type="protein sequence ID" value="KAK9744393.1"/>
    <property type="molecule type" value="Genomic_DNA"/>
</dbReference>
<dbReference type="AlphaFoldDB" id="A0AAW1MDZ5"/>
<accession>A0AAW1MDZ5</accession>
<feature type="compositionally biased region" description="Polar residues" evidence="1">
    <location>
        <begin position="58"/>
        <end position="77"/>
    </location>
</feature>
<evidence type="ECO:0000313" key="2">
    <source>
        <dbReference type="EMBL" id="KAK9744393.1"/>
    </source>
</evidence>
<proteinExistence type="predicted"/>
<name>A0AAW1MDZ5_POPJA</name>